<keyword evidence="3" id="KW-1185">Reference proteome</keyword>
<sequence>MQHSSTFITYTFIEDDLSGPVKDPSGKTIYLLSTAKGILSPKSTTISRVSQEEKSETAAELYWGSLTKSKRIVVNGNEMEKLLKEKRTGLFTPSEWWFSDEDGNEYYWKELECFTASHRRVATYTRQKRRFLSSSKTPATLSVDPNYSTPAGLDFILVAALMTEMKRKAAEKAGHPNLVHESDS</sequence>
<protein>
    <recommendedName>
        <fullName evidence="1">DUF6593 domain-containing protein</fullName>
    </recommendedName>
</protein>
<dbReference type="Proteomes" id="UP000054248">
    <property type="component" value="Unassembled WGS sequence"/>
</dbReference>
<dbReference type="OrthoDB" id="3166783at2759"/>
<reference evidence="2 3" key="1">
    <citation type="submission" date="2014-04" db="EMBL/GenBank/DDBJ databases">
        <authorList>
            <consortium name="DOE Joint Genome Institute"/>
            <person name="Kuo A."/>
            <person name="Girlanda M."/>
            <person name="Perotto S."/>
            <person name="Kohler A."/>
            <person name="Nagy L.G."/>
            <person name="Floudas D."/>
            <person name="Copeland A."/>
            <person name="Barry K.W."/>
            <person name="Cichocki N."/>
            <person name="Veneault-Fourrey C."/>
            <person name="LaButti K."/>
            <person name="Lindquist E.A."/>
            <person name="Lipzen A."/>
            <person name="Lundell T."/>
            <person name="Morin E."/>
            <person name="Murat C."/>
            <person name="Sun H."/>
            <person name="Tunlid A."/>
            <person name="Henrissat B."/>
            <person name="Grigoriev I.V."/>
            <person name="Hibbett D.S."/>
            <person name="Martin F."/>
            <person name="Nordberg H.P."/>
            <person name="Cantor M.N."/>
            <person name="Hua S.X."/>
        </authorList>
    </citation>
    <scope>NUCLEOTIDE SEQUENCE [LARGE SCALE GENOMIC DNA]</scope>
    <source>
        <strain evidence="2 3">MUT 4182</strain>
    </source>
</reference>
<organism evidence="2 3">
    <name type="scientific">Tulasnella calospora MUT 4182</name>
    <dbReference type="NCBI Taxonomy" id="1051891"/>
    <lineage>
        <taxon>Eukaryota</taxon>
        <taxon>Fungi</taxon>
        <taxon>Dikarya</taxon>
        <taxon>Basidiomycota</taxon>
        <taxon>Agaricomycotina</taxon>
        <taxon>Agaricomycetes</taxon>
        <taxon>Cantharellales</taxon>
        <taxon>Tulasnellaceae</taxon>
        <taxon>Tulasnella</taxon>
    </lineage>
</organism>
<evidence type="ECO:0000313" key="2">
    <source>
        <dbReference type="EMBL" id="KIO23421.1"/>
    </source>
</evidence>
<accession>A0A0C3QD32</accession>
<dbReference type="HOGENOM" id="CLU_1469250_0_0_1"/>
<dbReference type="AlphaFoldDB" id="A0A0C3QD32"/>
<evidence type="ECO:0000313" key="3">
    <source>
        <dbReference type="Proteomes" id="UP000054248"/>
    </source>
</evidence>
<evidence type="ECO:0000259" key="1">
    <source>
        <dbReference type="Pfam" id="PF20236"/>
    </source>
</evidence>
<feature type="domain" description="DUF6593" evidence="1">
    <location>
        <begin position="21"/>
        <end position="168"/>
    </location>
</feature>
<reference evidence="3" key="2">
    <citation type="submission" date="2015-01" db="EMBL/GenBank/DDBJ databases">
        <title>Evolutionary Origins and Diversification of the Mycorrhizal Mutualists.</title>
        <authorList>
            <consortium name="DOE Joint Genome Institute"/>
            <consortium name="Mycorrhizal Genomics Consortium"/>
            <person name="Kohler A."/>
            <person name="Kuo A."/>
            <person name="Nagy L.G."/>
            <person name="Floudas D."/>
            <person name="Copeland A."/>
            <person name="Barry K.W."/>
            <person name="Cichocki N."/>
            <person name="Veneault-Fourrey C."/>
            <person name="LaButti K."/>
            <person name="Lindquist E.A."/>
            <person name="Lipzen A."/>
            <person name="Lundell T."/>
            <person name="Morin E."/>
            <person name="Murat C."/>
            <person name="Riley R."/>
            <person name="Ohm R."/>
            <person name="Sun H."/>
            <person name="Tunlid A."/>
            <person name="Henrissat B."/>
            <person name="Grigoriev I.V."/>
            <person name="Hibbett D.S."/>
            <person name="Martin F."/>
        </authorList>
    </citation>
    <scope>NUCLEOTIDE SEQUENCE [LARGE SCALE GENOMIC DNA]</scope>
    <source>
        <strain evidence="3">MUT 4182</strain>
    </source>
</reference>
<dbReference type="EMBL" id="KN823085">
    <property type="protein sequence ID" value="KIO23421.1"/>
    <property type="molecule type" value="Genomic_DNA"/>
</dbReference>
<dbReference type="InterPro" id="IPR046528">
    <property type="entry name" value="DUF6593"/>
</dbReference>
<name>A0A0C3QD32_9AGAM</name>
<proteinExistence type="predicted"/>
<gene>
    <name evidence="2" type="ORF">M407DRAFT_27117</name>
</gene>
<dbReference type="Pfam" id="PF20236">
    <property type="entry name" value="DUF6593"/>
    <property type="match status" value="1"/>
</dbReference>